<dbReference type="Gene3D" id="3.15.20.10">
    <property type="entry name" value="Bactericidal permeability-increasing protein, domain 2"/>
    <property type="match status" value="1"/>
</dbReference>
<evidence type="ECO:0000256" key="1">
    <source>
        <dbReference type="ARBA" id="ARBA00007292"/>
    </source>
</evidence>
<name>A0ABR1D233_NECAM</name>
<sequence length="479" mass="53538">MDDRWLRLVVLAVGVAAAFTEPNSNLKARINLSAFKFFSKTAHHVVDVEVPKIVLPDITLDIHAGPGTGKVSAYDLKITKFQSPKFDFLLSEDGLSWSSQEGAVKMKGKWDAEYTLLVPFQSSGWMDVMAADIRLNVSAKIIALADRPQITLGDCAVDVGYFDITIGGGVLPWLVNLFRAELSRAIRKTIHDEACEVARSILLINFNNFLLSLPLHLPIGQNFYIDYAVQQNPNFTSSYVEAQATAEIVYGAHSCHPEKIEQWTEAGLVPKMVVVWVSESVANCLLNSAHEGKLIEFPVTKDIPSIASYLRTSCSVVSICIGRFFKKLRSEYPDQYVDLHFHTFEAPFVRMQKDAIKINTTFAIDFHINPLKEHPKSLARLVLESSSSIVPEIVENRLTGNLTDTHIDVREDFSDIGEVSQTFLNIFEKVFALTTRVLVESILHKGVPLPIFDNVTISGASEIHIFDHYVRLNADIEFD</sequence>
<evidence type="ECO:0008006" key="8">
    <source>
        <dbReference type="Google" id="ProtNLM"/>
    </source>
</evidence>
<comment type="similarity">
    <text evidence="1">Belongs to the BPI/LBP/Plunc superfamily. BPI/LBP family.</text>
</comment>
<keyword evidence="7" id="KW-1185">Reference proteome</keyword>
<dbReference type="InterPro" id="IPR017942">
    <property type="entry name" value="Lipid-bd_serum_glycop_N"/>
</dbReference>
<gene>
    <name evidence="6" type="primary">Necator_chrIII.g12146</name>
    <name evidence="6" type="ORF">RB195_011380</name>
</gene>
<dbReference type="Pfam" id="PF02886">
    <property type="entry name" value="LBP_BPI_CETP_C"/>
    <property type="match status" value="1"/>
</dbReference>
<proteinExistence type="inferred from homology"/>
<dbReference type="PANTHER" id="PTHR10504:SF145">
    <property type="entry name" value="PROTEIN CBG15266"/>
    <property type="match status" value="1"/>
</dbReference>
<reference evidence="6 7" key="1">
    <citation type="submission" date="2023-08" db="EMBL/GenBank/DDBJ databases">
        <title>A Necator americanus chromosomal reference genome.</title>
        <authorList>
            <person name="Ilik V."/>
            <person name="Petrzelkova K.J."/>
            <person name="Pardy F."/>
            <person name="Fuh T."/>
            <person name="Niatou-Singa F.S."/>
            <person name="Gouil Q."/>
            <person name="Baker L."/>
            <person name="Ritchie M.E."/>
            <person name="Jex A.R."/>
            <person name="Gazzola D."/>
            <person name="Li H."/>
            <person name="Toshio Fujiwara R."/>
            <person name="Zhan B."/>
            <person name="Aroian R.V."/>
            <person name="Pafco B."/>
            <person name="Schwarz E.M."/>
        </authorList>
    </citation>
    <scope>NUCLEOTIDE SEQUENCE [LARGE SCALE GENOMIC DNA]</scope>
    <source>
        <strain evidence="6 7">Aroian</strain>
        <tissue evidence="6">Whole animal</tissue>
    </source>
</reference>
<evidence type="ECO:0000259" key="4">
    <source>
        <dbReference type="SMART" id="SM00328"/>
    </source>
</evidence>
<accession>A0ABR1D233</accession>
<dbReference type="SUPFAM" id="SSF55394">
    <property type="entry name" value="Bactericidal permeability-increasing protein, BPI"/>
    <property type="match status" value="2"/>
</dbReference>
<feature type="chain" id="PRO_5046105473" description="LBP / BPI / CETP family protein" evidence="3">
    <location>
        <begin position="21"/>
        <end position="479"/>
    </location>
</feature>
<organism evidence="6 7">
    <name type="scientific">Necator americanus</name>
    <name type="common">Human hookworm</name>
    <dbReference type="NCBI Taxonomy" id="51031"/>
    <lineage>
        <taxon>Eukaryota</taxon>
        <taxon>Metazoa</taxon>
        <taxon>Ecdysozoa</taxon>
        <taxon>Nematoda</taxon>
        <taxon>Chromadorea</taxon>
        <taxon>Rhabditida</taxon>
        <taxon>Rhabditina</taxon>
        <taxon>Rhabditomorpha</taxon>
        <taxon>Strongyloidea</taxon>
        <taxon>Ancylostomatidae</taxon>
        <taxon>Bunostominae</taxon>
        <taxon>Necator</taxon>
    </lineage>
</organism>
<evidence type="ECO:0000256" key="3">
    <source>
        <dbReference type="SAM" id="SignalP"/>
    </source>
</evidence>
<keyword evidence="2" id="KW-1015">Disulfide bond</keyword>
<evidence type="ECO:0000256" key="2">
    <source>
        <dbReference type="ARBA" id="ARBA00023157"/>
    </source>
</evidence>
<dbReference type="SMART" id="SM00328">
    <property type="entry name" value="BPI1"/>
    <property type="match status" value="1"/>
</dbReference>
<evidence type="ECO:0000259" key="5">
    <source>
        <dbReference type="SMART" id="SM00329"/>
    </source>
</evidence>
<keyword evidence="3" id="KW-0732">Signal</keyword>
<feature type="signal peptide" evidence="3">
    <location>
        <begin position="1"/>
        <end position="20"/>
    </location>
</feature>
<feature type="domain" description="Lipid-binding serum glycoprotein N-terminal" evidence="4">
    <location>
        <begin position="29"/>
        <end position="253"/>
    </location>
</feature>
<dbReference type="EMBL" id="JAVFWL010000003">
    <property type="protein sequence ID" value="KAK6744617.1"/>
    <property type="molecule type" value="Genomic_DNA"/>
</dbReference>
<comment type="caution">
    <text evidence="6">The sequence shown here is derived from an EMBL/GenBank/DDBJ whole genome shotgun (WGS) entry which is preliminary data.</text>
</comment>
<dbReference type="Proteomes" id="UP001303046">
    <property type="component" value="Unassembled WGS sequence"/>
</dbReference>
<dbReference type="Gene3D" id="3.15.10.10">
    <property type="entry name" value="Bactericidal permeability-increasing protein, domain 1"/>
    <property type="match status" value="1"/>
</dbReference>
<evidence type="ECO:0000313" key="6">
    <source>
        <dbReference type="EMBL" id="KAK6744617.1"/>
    </source>
</evidence>
<protein>
    <recommendedName>
        <fullName evidence="8">LBP / BPI / CETP family protein</fullName>
    </recommendedName>
</protein>
<evidence type="ECO:0000313" key="7">
    <source>
        <dbReference type="Proteomes" id="UP001303046"/>
    </source>
</evidence>
<dbReference type="SMART" id="SM00329">
    <property type="entry name" value="BPI2"/>
    <property type="match status" value="1"/>
</dbReference>
<feature type="domain" description="Lipid-binding serum glycoprotein C-terminal" evidence="5">
    <location>
        <begin position="267"/>
        <end position="474"/>
    </location>
</feature>
<dbReference type="InterPro" id="IPR001124">
    <property type="entry name" value="Lipid-bd_serum_glycop_C"/>
</dbReference>
<dbReference type="InterPro" id="IPR017943">
    <property type="entry name" value="Bactericidal_perm-incr_a/b_dom"/>
</dbReference>
<dbReference type="PANTHER" id="PTHR10504">
    <property type="entry name" value="BACTERICIDAL PERMEABILITY-INCREASING BPI PROTEIN-RELATED"/>
    <property type="match status" value="1"/>
</dbReference>
<dbReference type="Pfam" id="PF01273">
    <property type="entry name" value="LBP_BPI_CETP"/>
    <property type="match status" value="1"/>
</dbReference>
<dbReference type="InterPro" id="IPR032942">
    <property type="entry name" value="BPI/LBP/Plunc"/>
</dbReference>